<organism evidence="4 5">
    <name type="scientific">Kroppenstedtia eburnea</name>
    <dbReference type="NCBI Taxonomy" id="714067"/>
    <lineage>
        <taxon>Bacteria</taxon>
        <taxon>Bacillati</taxon>
        <taxon>Bacillota</taxon>
        <taxon>Bacilli</taxon>
        <taxon>Bacillales</taxon>
        <taxon>Thermoactinomycetaceae</taxon>
        <taxon>Kroppenstedtia</taxon>
    </lineage>
</organism>
<dbReference type="SUPFAM" id="SSF49464">
    <property type="entry name" value="Carboxypeptidase regulatory domain-like"/>
    <property type="match status" value="1"/>
</dbReference>
<proteinExistence type="predicted"/>
<keyword evidence="1" id="KW-0175">Coiled coil</keyword>
<evidence type="ECO:0000313" key="5">
    <source>
        <dbReference type="Proteomes" id="UP000186795"/>
    </source>
</evidence>
<evidence type="ECO:0000256" key="3">
    <source>
        <dbReference type="SAM" id="SignalP"/>
    </source>
</evidence>
<reference evidence="5" key="1">
    <citation type="submission" date="2017-01" db="EMBL/GenBank/DDBJ databases">
        <authorList>
            <person name="Varghese N."/>
            <person name="Submissions S."/>
        </authorList>
    </citation>
    <scope>NUCLEOTIDE SEQUENCE [LARGE SCALE GENOMIC DNA]</scope>
    <source>
        <strain evidence="5">DSM 45196</strain>
    </source>
</reference>
<evidence type="ECO:0000256" key="2">
    <source>
        <dbReference type="SAM" id="MobiDB-lite"/>
    </source>
</evidence>
<evidence type="ECO:0008006" key="6">
    <source>
        <dbReference type="Google" id="ProtNLM"/>
    </source>
</evidence>
<gene>
    <name evidence="4" type="ORF">SAMN05421790_101493</name>
</gene>
<dbReference type="AlphaFoldDB" id="A0A1N7IY04"/>
<keyword evidence="3" id="KW-0732">Signal</keyword>
<dbReference type="OrthoDB" id="2987227at2"/>
<feature type="chain" id="PRO_5012342644" description="Carboxypeptidase regulatory-like domain-containing protein" evidence="3">
    <location>
        <begin position="27"/>
        <end position="349"/>
    </location>
</feature>
<evidence type="ECO:0000256" key="1">
    <source>
        <dbReference type="SAM" id="Coils"/>
    </source>
</evidence>
<dbReference type="Gene3D" id="2.60.40.1120">
    <property type="entry name" value="Carboxypeptidase-like, regulatory domain"/>
    <property type="match status" value="1"/>
</dbReference>
<accession>A0A1N7IY04</accession>
<name>A0A1N7IY04_9BACL</name>
<feature type="signal peptide" evidence="3">
    <location>
        <begin position="1"/>
        <end position="26"/>
    </location>
</feature>
<feature type="coiled-coil region" evidence="1">
    <location>
        <begin position="58"/>
        <end position="97"/>
    </location>
</feature>
<feature type="region of interest" description="Disordered" evidence="2">
    <location>
        <begin position="216"/>
        <end position="238"/>
    </location>
</feature>
<protein>
    <recommendedName>
        <fullName evidence="6">Carboxypeptidase regulatory-like domain-containing protein</fullName>
    </recommendedName>
</protein>
<dbReference type="InterPro" id="IPR008969">
    <property type="entry name" value="CarboxyPept-like_regulatory"/>
</dbReference>
<evidence type="ECO:0000313" key="4">
    <source>
        <dbReference type="EMBL" id="SIS41988.1"/>
    </source>
</evidence>
<dbReference type="RefSeq" id="WP_076523135.1">
    <property type="nucleotide sequence ID" value="NZ_CP048103.1"/>
</dbReference>
<keyword evidence="5" id="KW-1185">Reference proteome</keyword>
<dbReference type="EMBL" id="FTOD01000001">
    <property type="protein sequence ID" value="SIS41988.1"/>
    <property type="molecule type" value="Genomic_DNA"/>
</dbReference>
<dbReference type="Proteomes" id="UP000186795">
    <property type="component" value="Unassembled WGS sequence"/>
</dbReference>
<sequence>MRRWVWGLALAMVLSVNGALHTPVYADEKTALNGTLTTTIEFEKGSVDQAKHWIDSTVELAKEDMENAMKDASKEEKKQLKKALKELKKTNSNTLLTKRPDGSAEMKNILPGVEIRVGGKKATTRHNGKFTIPQVPLGKHVMRITKEGKLIRELDVVVKRGQPRMDIDLQIYEKQFQENVNRMHQAMGHHHPDSATVQGTATYPELKEGQLVGKGEGRMGIISDPTKGEPKNIVSCNKADGYESPVGKRPFDPAGTEEWESDTWRFPANLSDCSRSIMLGFLYNQSSLIFGRYHMSEYCVIESINAVMGEEPKDKDQYAAYCNWKQKGDGHWNCSWFNGIKHTEELHTH</sequence>